<comment type="caution">
    <text evidence="11">The sequence shown here is derived from an EMBL/GenBank/DDBJ whole genome shotgun (WGS) entry which is preliminary data.</text>
</comment>
<dbReference type="PROSITE" id="PS00039">
    <property type="entry name" value="DEAD_ATP_HELICASE"/>
    <property type="match status" value="1"/>
</dbReference>
<evidence type="ECO:0000256" key="8">
    <source>
        <dbReference type="SAM" id="MobiDB-lite"/>
    </source>
</evidence>
<feature type="domain" description="Helicase C-terminal" evidence="10">
    <location>
        <begin position="338"/>
        <end position="513"/>
    </location>
</feature>
<comment type="function">
    <text evidence="7">RNA helicase.</text>
</comment>
<dbReference type="OrthoDB" id="193716at2759"/>
<keyword evidence="1 6" id="KW-0547">Nucleotide-binding</keyword>
<feature type="compositionally biased region" description="Low complexity" evidence="8">
    <location>
        <begin position="674"/>
        <end position="687"/>
    </location>
</feature>
<keyword evidence="5 7" id="KW-0694">RNA-binding</keyword>
<dbReference type="SMART" id="SM00490">
    <property type="entry name" value="HELICc"/>
    <property type="match status" value="1"/>
</dbReference>
<dbReference type="SMART" id="SM00487">
    <property type="entry name" value="DEXDc"/>
    <property type="match status" value="1"/>
</dbReference>
<dbReference type="CDD" id="cd18787">
    <property type="entry name" value="SF2_C_DEAD"/>
    <property type="match status" value="1"/>
</dbReference>
<dbReference type="InterPro" id="IPR000629">
    <property type="entry name" value="RNA-helicase_DEAD-box_CS"/>
</dbReference>
<comment type="similarity">
    <text evidence="6">Belongs to the DEAD box helicase family.</text>
</comment>
<dbReference type="EC" id="3.6.4.13" evidence="7"/>
<feature type="compositionally biased region" description="Polar residues" evidence="8">
    <location>
        <begin position="696"/>
        <end position="711"/>
    </location>
</feature>
<proteinExistence type="inferred from homology"/>
<reference evidence="11" key="1">
    <citation type="submission" date="2022-07" db="EMBL/GenBank/DDBJ databases">
        <title>Phylogenomic reconstructions and comparative analyses of Kickxellomycotina fungi.</title>
        <authorList>
            <person name="Reynolds N.K."/>
            <person name="Stajich J.E."/>
            <person name="Barry K."/>
            <person name="Grigoriev I.V."/>
            <person name="Crous P."/>
            <person name="Smith M.E."/>
        </authorList>
    </citation>
    <scope>NUCLEOTIDE SEQUENCE</scope>
    <source>
        <strain evidence="11">RSA 861</strain>
    </source>
</reference>
<dbReference type="GO" id="GO:0003723">
    <property type="term" value="F:RNA binding"/>
    <property type="evidence" value="ECO:0007669"/>
    <property type="project" value="UniProtKB-UniRule"/>
</dbReference>
<evidence type="ECO:0000313" key="12">
    <source>
        <dbReference type="Proteomes" id="UP001150569"/>
    </source>
</evidence>
<evidence type="ECO:0000256" key="6">
    <source>
        <dbReference type="RuleBase" id="RU000492"/>
    </source>
</evidence>
<comment type="catalytic activity">
    <reaction evidence="7">
        <text>ATP + H2O = ADP + phosphate + H(+)</text>
        <dbReference type="Rhea" id="RHEA:13065"/>
        <dbReference type="ChEBI" id="CHEBI:15377"/>
        <dbReference type="ChEBI" id="CHEBI:15378"/>
        <dbReference type="ChEBI" id="CHEBI:30616"/>
        <dbReference type="ChEBI" id="CHEBI:43474"/>
        <dbReference type="ChEBI" id="CHEBI:456216"/>
        <dbReference type="EC" id="3.6.4.13"/>
    </reaction>
</comment>
<evidence type="ECO:0000256" key="5">
    <source>
        <dbReference type="ARBA" id="ARBA00022884"/>
    </source>
</evidence>
<feature type="region of interest" description="Disordered" evidence="8">
    <location>
        <begin position="565"/>
        <end position="719"/>
    </location>
</feature>
<feature type="compositionally biased region" description="Basic and acidic residues" evidence="8">
    <location>
        <begin position="624"/>
        <end position="636"/>
    </location>
</feature>
<comment type="domain">
    <text evidence="7">The Q motif is unique to and characteristic of the DEAD box family of RNA helicases and controls ATP binding and hydrolysis.</text>
</comment>
<dbReference type="Pfam" id="PF00271">
    <property type="entry name" value="Helicase_C"/>
    <property type="match status" value="1"/>
</dbReference>
<sequence>MSFLGQLFVRSEASSAGLLRRLPALPHTRTLTTLARTQRSILSLSARLATLTPTHQPLRPALLTAVTSPRWYSPPSSATAEAEAEEPTSDGVLPTRFDQIQALSPRTQDALKNVFKYEEMSKVQQEILGRMPISQDLLVKAKTGTGKTLGFLIPAIETILKESDQTDLARGRHVGALIISPTRELANQIADEAEKLASRHRMGVMTMVGGTQRRQTLQQLNSGYRSDIVVCTPGRVIDLLNSSREFNDRVSRCKTLILDEADELLKMGFREDVRTISNFLPKDRHSFLFSATLNSDIQSIARDVLKPNHIYVDTVDPNDVAVHKRVQQQYANIPSRLQLRAVYEMLTKHRERDSRGRIMVFLPTTAMTHLYSNVLRRLGLPVFGLHSQLSQNQRSRISQNFRRSPGSILVTTDVSARGVDYPDVGLVLQVGIPQGRDEYIHRVGRTGRAGKSGEGIIMLNNVEMPFLDQLHDLNMQPAADFGTEFIKQIETSPSHVVEQQWLSRLDRSDHEMMHDAFMSTFGFYGSRRDILRCSGDQVVNHVTEMFVGFGLTNVPQLSEDQLTRYGLGSRNRGGGGSRFGGRGRGGSSFGGRGGGGFGGRSRGGFAGGRGNDSGWGFDQGGSGDRVRGRYGDRMNDDAGFGGSFGRYGGDRRGRNMSGGSDGGFGGGRNEGSNRRSSSSSFSGSNWGSDGGDFGSVNTQREVQNRYRNSSADDIFGGKY</sequence>
<gene>
    <name evidence="11" type="ORF">IWQ60_007024</name>
</gene>
<evidence type="ECO:0000256" key="2">
    <source>
        <dbReference type="ARBA" id="ARBA00022801"/>
    </source>
</evidence>
<dbReference type="Pfam" id="PF00270">
    <property type="entry name" value="DEAD"/>
    <property type="match status" value="1"/>
</dbReference>
<evidence type="ECO:0000259" key="9">
    <source>
        <dbReference type="PROSITE" id="PS51192"/>
    </source>
</evidence>
<feature type="compositionally biased region" description="Gly residues" evidence="8">
    <location>
        <begin position="571"/>
        <end position="623"/>
    </location>
</feature>
<dbReference type="Gene3D" id="3.40.50.300">
    <property type="entry name" value="P-loop containing nucleotide triphosphate hydrolases"/>
    <property type="match status" value="2"/>
</dbReference>
<dbReference type="InterPro" id="IPR014001">
    <property type="entry name" value="Helicase_ATP-bd"/>
</dbReference>
<keyword evidence="12" id="KW-1185">Reference proteome</keyword>
<protein>
    <recommendedName>
        <fullName evidence="7">ATP-dependent RNA helicase</fullName>
        <ecNumber evidence="7">3.6.4.13</ecNumber>
    </recommendedName>
</protein>
<dbReference type="GO" id="GO:0016787">
    <property type="term" value="F:hydrolase activity"/>
    <property type="evidence" value="ECO:0007669"/>
    <property type="project" value="UniProtKB-KW"/>
</dbReference>
<dbReference type="InterPro" id="IPR011545">
    <property type="entry name" value="DEAD/DEAH_box_helicase_dom"/>
</dbReference>
<organism evidence="11 12">
    <name type="scientific">Tieghemiomyces parasiticus</name>
    <dbReference type="NCBI Taxonomy" id="78921"/>
    <lineage>
        <taxon>Eukaryota</taxon>
        <taxon>Fungi</taxon>
        <taxon>Fungi incertae sedis</taxon>
        <taxon>Zoopagomycota</taxon>
        <taxon>Kickxellomycotina</taxon>
        <taxon>Dimargaritomycetes</taxon>
        <taxon>Dimargaritales</taxon>
        <taxon>Dimargaritaceae</taxon>
        <taxon>Tieghemiomyces</taxon>
    </lineage>
</organism>
<keyword evidence="4 6" id="KW-0067">ATP-binding</keyword>
<dbReference type="PANTHER" id="PTHR24031">
    <property type="entry name" value="RNA HELICASE"/>
    <property type="match status" value="1"/>
</dbReference>
<evidence type="ECO:0000259" key="10">
    <source>
        <dbReference type="PROSITE" id="PS51194"/>
    </source>
</evidence>
<keyword evidence="3 6" id="KW-0347">Helicase</keyword>
<dbReference type="InterPro" id="IPR001650">
    <property type="entry name" value="Helicase_C-like"/>
</dbReference>
<name>A0A9W8A0C0_9FUNG</name>
<dbReference type="PROSITE" id="PS51192">
    <property type="entry name" value="HELICASE_ATP_BIND_1"/>
    <property type="match status" value="1"/>
</dbReference>
<dbReference type="Proteomes" id="UP001150569">
    <property type="component" value="Unassembled WGS sequence"/>
</dbReference>
<keyword evidence="2 6" id="KW-0378">Hydrolase</keyword>
<dbReference type="AlphaFoldDB" id="A0A9W8A0C0"/>
<evidence type="ECO:0000256" key="3">
    <source>
        <dbReference type="ARBA" id="ARBA00022806"/>
    </source>
</evidence>
<evidence type="ECO:0000313" key="11">
    <source>
        <dbReference type="EMBL" id="KAJ1920334.1"/>
    </source>
</evidence>
<dbReference type="InterPro" id="IPR027417">
    <property type="entry name" value="P-loop_NTPase"/>
</dbReference>
<evidence type="ECO:0000256" key="1">
    <source>
        <dbReference type="ARBA" id="ARBA00022741"/>
    </source>
</evidence>
<evidence type="ECO:0000256" key="4">
    <source>
        <dbReference type="ARBA" id="ARBA00022840"/>
    </source>
</evidence>
<feature type="compositionally biased region" description="Gly residues" evidence="8">
    <location>
        <begin position="659"/>
        <end position="669"/>
    </location>
</feature>
<accession>A0A9W8A0C0</accession>
<dbReference type="SUPFAM" id="SSF52540">
    <property type="entry name" value="P-loop containing nucleoside triphosphate hydrolases"/>
    <property type="match status" value="1"/>
</dbReference>
<feature type="domain" description="Helicase ATP-binding" evidence="9">
    <location>
        <begin position="128"/>
        <end position="311"/>
    </location>
</feature>
<dbReference type="GO" id="GO:0003724">
    <property type="term" value="F:RNA helicase activity"/>
    <property type="evidence" value="ECO:0007669"/>
    <property type="project" value="UniProtKB-EC"/>
</dbReference>
<dbReference type="GO" id="GO:0005524">
    <property type="term" value="F:ATP binding"/>
    <property type="evidence" value="ECO:0007669"/>
    <property type="project" value="UniProtKB-UniRule"/>
</dbReference>
<dbReference type="PROSITE" id="PS51194">
    <property type="entry name" value="HELICASE_CTER"/>
    <property type="match status" value="1"/>
</dbReference>
<dbReference type="EMBL" id="JANBPT010000447">
    <property type="protein sequence ID" value="KAJ1920334.1"/>
    <property type="molecule type" value="Genomic_DNA"/>
</dbReference>
<evidence type="ECO:0000256" key="7">
    <source>
        <dbReference type="RuleBase" id="RU365068"/>
    </source>
</evidence>